<evidence type="ECO:0000256" key="1">
    <source>
        <dbReference type="ARBA" id="ARBA00007176"/>
    </source>
</evidence>
<feature type="region of interest" description="Disordered" evidence="2">
    <location>
        <begin position="1"/>
        <end position="31"/>
    </location>
</feature>
<proteinExistence type="inferred from homology"/>
<accession>A0A238FDL8</accession>
<dbReference type="AlphaFoldDB" id="A0A238FDL8"/>
<evidence type="ECO:0000313" key="4">
    <source>
        <dbReference type="Proteomes" id="UP000198372"/>
    </source>
</evidence>
<keyword evidence="4" id="KW-1185">Reference proteome</keyword>
<protein>
    <submittedName>
        <fullName evidence="3">BQ2448_4624 protein</fullName>
    </submittedName>
</protein>
<dbReference type="Pfam" id="PF10209">
    <property type="entry name" value="DUF2340"/>
    <property type="match status" value="1"/>
</dbReference>
<dbReference type="OrthoDB" id="937at2759"/>
<sequence length="163" mass="18179">MSDPSTNETTSTSTSTHETASTSTSTPTHEALTNTLRPLSDIFLTIRIIKSFTYRTTKNLLLPHIDATTMTVGGLKDLCRQQVLVAPGFKPFRTTVLDTLKLYTVAHGSKTTNLIINFDNDDDWILNDDSVTLASIGIENEAEISFFNRDLYEAFKKDPTQSW</sequence>
<dbReference type="InterPro" id="IPR018794">
    <property type="entry name" value="UPF0538"/>
</dbReference>
<gene>
    <name evidence="3" type="ORF">BQ2448_4624</name>
</gene>
<dbReference type="PANTHER" id="PTHR18444">
    <property type="entry name" value="UPF0538 FAMILY MEMBER"/>
    <property type="match status" value="1"/>
</dbReference>
<reference evidence="4" key="1">
    <citation type="submission" date="2016-09" db="EMBL/GenBank/DDBJ databases">
        <authorList>
            <person name="Jeantristanb JTB J.-T."/>
            <person name="Ricardo R."/>
        </authorList>
    </citation>
    <scope>NUCLEOTIDE SEQUENCE [LARGE SCALE GENOMIC DNA]</scope>
</reference>
<dbReference type="EMBL" id="FMSP01000008">
    <property type="protein sequence ID" value="SCV71930.1"/>
    <property type="molecule type" value="Genomic_DNA"/>
</dbReference>
<organism evidence="3 4">
    <name type="scientific">Microbotryum intermedium</name>
    <dbReference type="NCBI Taxonomy" id="269621"/>
    <lineage>
        <taxon>Eukaryota</taxon>
        <taxon>Fungi</taxon>
        <taxon>Dikarya</taxon>
        <taxon>Basidiomycota</taxon>
        <taxon>Pucciniomycotina</taxon>
        <taxon>Microbotryomycetes</taxon>
        <taxon>Microbotryales</taxon>
        <taxon>Microbotryaceae</taxon>
        <taxon>Microbotryum</taxon>
    </lineage>
</organism>
<dbReference type="PANTHER" id="PTHR18444:SF9">
    <property type="entry name" value="UPF0538 PROTEIN C2ORF76"/>
    <property type="match status" value="1"/>
</dbReference>
<name>A0A238FDL8_9BASI</name>
<evidence type="ECO:0000313" key="3">
    <source>
        <dbReference type="EMBL" id="SCV71930.1"/>
    </source>
</evidence>
<evidence type="ECO:0000256" key="2">
    <source>
        <dbReference type="SAM" id="MobiDB-lite"/>
    </source>
</evidence>
<comment type="similarity">
    <text evidence="1">Belongs to the UPF0538 family.</text>
</comment>
<dbReference type="Proteomes" id="UP000198372">
    <property type="component" value="Unassembled WGS sequence"/>
</dbReference>